<dbReference type="InterPro" id="IPR003038">
    <property type="entry name" value="DAD/Ost2"/>
</dbReference>
<comment type="similarity">
    <text evidence="3 8">Belongs to the DAD/OST2 family.</text>
</comment>
<dbReference type="RefSeq" id="XP_002677270.1">
    <property type="nucleotide sequence ID" value="XM_002677224.1"/>
</dbReference>
<comment type="function">
    <text evidence="8">Subunit of the oligosaccharyl transferase (OST) complex that catalyzes the initial transfer of a defined glycan (Glc(3)Man(9)GlcNAc(2) in eukaryotes) from the lipid carrier dolichol-pyrophosphate to an asparagine residue within an Asn-X-Ser/Thr consensus motif in nascent polypeptide chains, the first step in protein N-glycosylation. N-glycosylation occurs cotranslationally and the complex associates with the Sec61 complex at the channel-forming translocon complex that mediates protein translocation across the endoplasmic reticulum (ER). All subunits are required for a maximal enzyme activity.</text>
</comment>
<protein>
    <recommendedName>
        <fullName evidence="8">Dolichyl-diphosphooligosaccharide--protein glycosyltransferase subunit OST2</fullName>
        <shortName evidence="8">Oligosaccharyl transferase subunit OST2</shortName>
    </recommendedName>
</protein>
<comment type="subcellular location">
    <subcellularLocation>
        <location evidence="1 8">Endoplasmic reticulum membrane</location>
        <topology evidence="1 8">Multi-pass membrane protein</topology>
    </subcellularLocation>
</comment>
<evidence type="ECO:0000256" key="3">
    <source>
        <dbReference type="ARBA" id="ARBA00009386"/>
    </source>
</evidence>
<evidence type="ECO:0000313" key="10">
    <source>
        <dbReference type="EMBL" id="EFC44526.1"/>
    </source>
</evidence>
<evidence type="ECO:0000256" key="9">
    <source>
        <dbReference type="SAM" id="MobiDB-lite"/>
    </source>
</evidence>
<dbReference type="EMBL" id="GG738867">
    <property type="protein sequence ID" value="EFC44526.1"/>
    <property type="molecule type" value="Genomic_DNA"/>
</dbReference>
<dbReference type="GeneID" id="8848735"/>
<dbReference type="Proteomes" id="UP000006671">
    <property type="component" value="Unassembled WGS sequence"/>
</dbReference>
<dbReference type="PIRSF" id="PIRSF005588">
    <property type="entry name" value="DAD"/>
    <property type="match status" value="1"/>
</dbReference>
<name>D2VEM7_NAEGR</name>
<keyword evidence="5 8" id="KW-0256">Endoplasmic reticulum</keyword>
<evidence type="ECO:0000256" key="8">
    <source>
        <dbReference type="RuleBase" id="RU361136"/>
    </source>
</evidence>
<dbReference type="FunCoup" id="D2VEM7">
    <property type="interactions" value="295"/>
</dbReference>
<evidence type="ECO:0000256" key="5">
    <source>
        <dbReference type="ARBA" id="ARBA00022824"/>
    </source>
</evidence>
<reference evidence="10 11" key="1">
    <citation type="journal article" date="2010" name="Cell">
        <title>The genome of Naegleria gruberi illuminates early eukaryotic versatility.</title>
        <authorList>
            <person name="Fritz-Laylin L.K."/>
            <person name="Prochnik S.E."/>
            <person name="Ginger M.L."/>
            <person name="Dacks J.B."/>
            <person name="Carpenter M.L."/>
            <person name="Field M.C."/>
            <person name="Kuo A."/>
            <person name="Paredez A."/>
            <person name="Chapman J."/>
            <person name="Pham J."/>
            <person name="Shu S."/>
            <person name="Neupane R."/>
            <person name="Cipriano M."/>
            <person name="Mancuso J."/>
            <person name="Tu H."/>
            <person name="Salamov A."/>
            <person name="Lindquist E."/>
            <person name="Shapiro H."/>
            <person name="Lucas S."/>
            <person name="Grigoriev I.V."/>
            <person name="Cande W.Z."/>
            <person name="Fulton C."/>
            <person name="Rokhsar D.S."/>
            <person name="Dawson S.C."/>
        </authorList>
    </citation>
    <scope>NUCLEOTIDE SEQUENCE [LARGE SCALE GENOMIC DNA]</scope>
    <source>
        <strain evidence="10 11">NEG-M</strain>
    </source>
</reference>
<accession>D2VEM7</accession>
<dbReference type="PANTHER" id="PTHR10705">
    <property type="entry name" value="DOLICHYL-DIPHOSPHOOLIGOSACCHARIDE--PROTEIN GLYCOSYLTRANSFERASE SUBUNIT DAD1"/>
    <property type="match status" value="1"/>
</dbReference>
<organism evidence="11">
    <name type="scientific">Naegleria gruberi</name>
    <name type="common">Amoeba</name>
    <dbReference type="NCBI Taxonomy" id="5762"/>
    <lineage>
        <taxon>Eukaryota</taxon>
        <taxon>Discoba</taxon>
        <taxon>Heterolobosea</taxon>
        <taxon>Tetramitia</taxon>
        <taxon>Eutetramitia</taxon>
        <taxon>Vahlkampfiidae</taxon>
        <taxon>Naegleria</taxon>
    </lineage>
</organism>
<sequence length="138" mass="15067">MSSTLASSQRSSSGSSAVASSDFDANSGSIITVIKTLFENYSKRTSQRVKIVDQYILLCVLVAVVQFVYCQIVGTFPFNAMLAGFFTCICSMVFAVSLRKQLNPDTAKEFKTIVLEKSIADFVIISILLFFVAVSYLG</sequence>
<dbReference type="Pfam" id="PF02109">
    <property type="entry name" value="DAD"/>
    <property type="match status" value="1"/>
</dbReference>
<dbReference type="UniPathway" id="UPA00378"/>
<feature type="region of interest" description="Disordered" evidence="9">
    <location>
        <begin position="1"/>
        <end position="22"/>
    </location>
</feature>
<proteinExistence type="inferred from homology"/>
<dbReference type="VEuPathDB" id="AmoebaDB:NAEGRDRAFT_67330"/>
<evidence type="ECO:0000256" key="2">
    <source>
        <dbReference type="ARBA" id="ARBA00004922"/>
    </source>
</evidence>
<gene>
    <name evidence="10" type="ORF">NAEGRDRAFT_67330</name>
</gene>
<keyword evidence="6 8" id="KW-1133">Transmembrane helix</keyword>
<evidence type="ECO:0000256" key="4">
    <source>
        <dbReference type="ARBA" id="ARBA00022692"/>
    </source>
</evidence>
<keyword evidence="11" id="KW-1185">Reference proteome</keyword>
<dbReference type="OMA" id="YCCSVGT"/>
<evidence type="ECO:0000256" key="7">
    <source>
        <dbReference type="ARBA" id="ARBA00023136"/>
    </source>
</evidence>
<feature type="transmembrane region" description="Helical" evidence="8">
    <location>
        <begin position="80"/>
        <end position="98"/>
    </location>
</feature>
<feature type="transmembrane region" description="Helical" evidence="8">
    <location>
        <begin position="55"/>
        <end position="74"/>
    </location>
</feature>
<dbReference type="InParanoid" id="D2VEM7"/>
<dbReference type="eggNOG" id="KOG1746">
    <property type="taxonomic scope" value="Eukaryota"/>
</dbReference>
<dbReference type="GO" id="GO:0008250">
    <property type="term" value="C:oligosaccharyltransferase complex"/>
    <property type="evidence" value="ECO:0007669"/>
    <property type="project" value="InterPro"/>
</dbReference>
<dbReference type="AlphaFoldDB" id="D2VEM7"/>
<keyword evidence="4 8" id="KW-0812">Transmembrane</keyword>
<dbReference type="GO" id="GO:0006487">
    <property type="term" value="P:protein N-linked glycosylation"/>
    <property type="evidence" value="ECO:0007669"/>
    <property type="project" value="TreeGrafter"/>
</dbReference>
<comment type="pathway">
    <text evidence="2 8">Protein modification; protein glycosylation.</text>
</comment>
<evidence type="ECO:0000256" key="6">
    <source>
        <dbReference type="ARBA" id="ARBA00022989"/>
    </source>
</evidence>
<dbReference type="OrthoDB" id="445566at2759"/>
<dbReference type="KEGG" id="ngr:NAEGRDRAFT_67330"/>
<feature type="transmembrane region" description="Helical" evidence="8">
    <location>
        <begin position="119"/>
        <end position="137"/>
    </location>
</feature>
<keyword evidence="7 8" id="KW-0472">Membrane</keyword>
<dbReference type="STRING" id="5762.D2VEM7"/>
<dbReference type="PANTHER" id="PTHR10705:SF0">
    <property type="entry name" value="DOLICHYL-DIPHOSPHOOLIGOSACCHARIDE--PROTEIN GLYCOSYLTRANSFERASE SUBUNIT DAD1"/>
    <property type="match status" value="1"/>
</dbReference>
<comment type="subunit">
    <text evidence="8">Component of the oligosaccharyltransferase (OST) complex.</text>
</comment>
<evidence type="ECO:0000256" key="1">
    <source>
        <dbReference type="ARBA" id="ARBA00004477"/>
    </source>
</evidence>
<evidence type="ECO:0000313" key="11">
    <source>
        <dbReference type="Proteomes" id="UP000006671"/>
    </source>
</evidence>